<dbReference type="Proteomes" id="UP001156102">
    <property type="component" value="Unassembled WGS sequence"/>
</dbReference>
<evidence type="ECO:0000256" key="1">
    <source>
        <dbReference type="SAM" id="Phobius"/>
    </source>
</evidence>
<keyword evidence="1" id="KW-1133">Transmembrane helix</keyword>
<dbReference type="RefSeq" id="WP_254760362.1">
    <property type="nucleotide sequence ID" value="NZ_JANCLT010000011.1"/>
</dbReference>
<name>A0AA41XBJ6_9BACI</name>
<protein>
    <submittedName>
        <fullName evidence="2">Uncharacterized protein</fullName>
    </submittedName>
</protein>
<evidence type="ECO:0000313" key="3">
    <source>
        <dbReference type="Proteomes" id="UP001156102"/>
    </source>
</evidence>
<keyword evidence="1" id="KW-0812">Transmembrane</keyword>
<feature type="transmembrane region" description="Helical" evidence="1">
    <location>
        <begin position="17"/>
        <end position="38"/>
    </location>
</feature>
<keyword evidence="3" id="KW-1185">Reference proteome</keyword>
<sequence>MEMLAGAAFSHILQNSIWSHLLLAAVFGTIGAVGNILLSGSFVPSKRIIVPDGQAEQEILIFGSIRELGIGAIGAMLTTTSLYTGQTSDMKTMIAAALIAGFGGSNFIKRYIAAKTEQMVAAHKEEAAKQDEQIQIIPADKEQADAPQQATLGALHQKIEALTAEVQKSDSNLSTLQPLTEELKELYNKMNKQGSILLTGDEIRLLHELRGQVRTAGCPSEAKVYQSKIRLLLEKGKARSFS</sequence>
<dbReference type="AlphaFoldDB" id="A0AA41XBJ6"/>
<reference evidence="2" key="1">
    <citation type="submission" date="2022-07" db="EMBL/GenBank/DDBJ databases">
        <authorList>
            <person name="Li W.-J."/>
            <person name="Deng Q.-Q."/>
        </authorList>
    </citation>
    <scope>NUCLEOTIDE SEQUENCE</scope>
    <source>
        <strain evidence="2">SYSU M60031</strain>
    </source>
</reference>
<proteinExistence type="predicted"/>
<comment type="caution">
    <text evidence="2">The sequence shown here is derived from an EMBL/GenBank/DDBJ whole genome shotgun (WGS) entry which is preliminary data.</text>
</comment>
<gene>
    <name evidence="2" type="ORF">NK662_18160</name>
</gene>
<dbReference type="EMBL" id="JANCLT010000011">
    <property type="protein sequence ID" value="MCP8970445.1"/>
    <property type="molecule type" value="Genomic_DNA"/>
</dbReference>
<keyword evidence="1" id="KW-0472">Membrane</keyword>
<accession>A0AA41XBJ6</accession>
<feature type="transmembrane region" description="Helical" evidence="1">
    <location>
        <begin position="90"/>
        <end position="108"/>
    </location>
</feature>
<organism evidence="2 3">
    <name type="scientific">Ectobacillus ponti</name>
    <dbReference type="NCBI Taxonomy" id="2961894"/>
    <lineage>
        <taxon>Bacteria</taxon>
        <taxon>Bacillati</taxon>
        <taxon>Bacillota</taxon>
        <taxon>Bacilli</taxon>
        <taxon>Bacillales</taxon>
        <taxon>Bacillaceae</taxon>
        <taxon>Ectobacillus</taxon>
    </lineage>
</organism>
<evidence type="ECO:0000313" key="2">
    <source>
        <dbReference type="EMBL" id="MCP8970445.1"/>
    </source>
</evidence>